<dbReference type="EMBL" id="FWXB01000015">
    <property type="protein sequence ID" value="SMC13651.1"/>
    <property type="molecule type" value="Genomic_DNA"/>
</dbReference>
<name>A0A1X7BVF9_9RHOB</name>
<dbReference type="Proteomes" id="UP000193224">
    <property type="component" value="Unassembled WGS sequence"/>
</dbReference>
<protein>
    <recommendedName>
        <fullName evidence="1">T6SS Phospholipase effector Tle1-like catalytic domain-containing protein</fullName>
    </recommendedName>
</protein>
<dbReference type="OrthoDB" id="4378831at2"/>
<dbReference type="AlphaFoldDB" id="A0A1X7BVF9"/>
<evidence type="ECO:0000313" key="3">
    <source>
        <dbReference type="Proteomes" id="UP000193224"/>
    </source>
</evidence>
<evidence type="ECO:0000313" key="2">
    <source>
        <dbReference type="EMBL" id="SMC13651.1"/>
    </source>
</evidence>
<dbReference type="InterPro" id="IPR018712">
    <property type="entry name" value="Tle1-like_cat"/>
</dbReference>
<proteinExistence type="predicted"/>
<dbReference type="PANTHER" id="PTHR33840:SF1">
    <property type="entry name" value="TLE1 PHOSPHOLIPASE DOMAIN-CONTAINING PROTEIN"/>
    <property type="match status" value="1"/>
</dbReference>
<sequence>MSKSIVICCDGTGNEIKEHQSNVLKFFRILKKDAGQVVYYDPGVGTISDSGTWSEFKSRTKGVLGLLTGYGLDENVLEAYRFILNTYQEGDQIYLLGFSRGAYTVRVLAGFMRLVGLLPKEQENLCGYALTAYKRASEKDDFKIAWRFHRVLQTTYVPIRFMGCWDTVGSVITPRRDRFYIPSLQTLPYTISNPGVQCFRHAMAIDERRRMFRLKPWKERQKFKSNPFEKSTDLPDQDVKQVWFVGVHSDIGGGYPEDESGVAKIVLKWMMDEAAEQGLRFREKLPDMLVMGENPKENTFEYAAPDATAELHNSMTWAWRILEYLPKRAHHKEWLDRRSFFGFFVPRSEPRRIDPDAAIHPSVLTRLAARDEYRPENLPPRT</sequence>
<dbReference type="PANTHER" id="PTHR33840">
    <property type="match status" value="1"/>
</dbReference>
<reference evidence="2 3" key="1">
    <citation type="submission" date="2017-03" db="EMBL/GenBank/DDBJ databases">
        <authorList>
            <person name="Afonso C.L."/>
            <person name="Miller P.J."/>
            <person name="Scott M.A."/>
            <person name="Spackman E."/>
            <person name="Goraichik I."/>
            <person name="Dimitrov K.M."/>
            <person name="Suarez D.L."/>
            <person name="Swayne D.E."/>
        </authorList>
    </citation>
    <scope>NUCLEOTIDE SEQUENCE [LARGE SCALE GENOMIC DNA]</scope>
    <source>
        <strain evidence="2 3">CECT 7745</strain>
    </source>
</reference>
<organism evidence="2 3">
    <name type="scientific">Roseovarius aestuarii</name>
    <dbReference type="NCBI Taxonomy" id="475083"/>
    <lineage>
        <taxon>Bacteria</taxon>
        <taxon>Pseudomonadati</taxon>
        <taxon>Pseudomonadota</taxon>
        <taxon>Alphaproteobacteria</taxon>
        <taxon>Rhodobacterales</taxon>
        <taxon>Roseobacteraceae</taxon>
        <taxon>Roseovarius</taxon>
    </lineage>
</organism>
<dbReference type="RefSeq" id="WP_085801581.1">
    <property type="nucleotide sequence ID" value="NZ_FWXB01000015.1"/>
</dbReference>
<dbReference type="Pfam" id="PF09994">
    <property type="entry name" value="T6SS_Tle1-like_cat"/>
    <property type="match status" value="1"/>
</dbReference>
<evidence type="ECO:0000259" key="1">
    <source>
        <dbReference type="Pfam" id="PF09994"/>
    </source>
</evidence>
<keyword evidence="3" id="KW-1185">Reference proteome</keyword>
<accession>A0A1X7BVF9</accession>
<gene>
    <name evidence="2" type="ORF">ROA7745_03508</name>
</gene>
<feature type="domain" description="T6SS Phospholipase effector Tle1-like catalytic" evidence="1">
    <location>
        <begin position="3"/>
        <end position="273"/>
    </location>
</feature>